<dbReference type="Proteomes" id="UP000230431">
    <property type="component" value="Unassembled WGS sequence"/>
</dbReference>
<dbReference type="AlphaFoldDB" id="A0A2H0RGU5"/>
<evidence type="ECO:0000313" key="2">
    <source>
        <dbReference type="EMBL" id="PIR45781.1"/>
    </source>
</evidence>
<comment type="caution">
    <text evidence="2">The sequence shown here is derived from an EMBL/GenBank/DDBJ whole genome shotgun (WGS) entry which is preliminary data.</text>
</comment>
<keyword evidence="1" id="KW-1133">Transmembrane helix</keyword>
<evidence type="ECO:0000313" key="3">
    <source>
        <dbReference type="Proteomes" id="UP000230431"/>
    </source>
</evidence>
<dbReference type="InterPro" id="IPR027981">
    <property type="entry name" value="DUF4446"/>
</dbReference>
<gene>
    <name evidence="2" type="ORF">COV08_03370</name>
</gene>
<keyword evidence="1" id="KW-0812">Transmembrane</keyword>
<organism evidence="2 3">
    <name type="scientific">Candidatus Vogelbacteria bacterium CG10_big_fil_rev_8_21_14_0_10_49_38</name>
    <dbReference type="NCBI Taxonomy" id="1975043"/>
    <lineage>
        <taxon>Bacteria</taxon>
        <taxon>Candidatus Vogeliibacteriota</taxon>
    </lineage>
</organism>
<proteinExistence type="predicted"/>
<protein>
    <recommendedName>
        <fullName evidence="4">DUF4446 domain-containing protein</fullName>
    </recommendedName>
</protein>
<feature type="transmembrane region" description="Helical" evidence="1">
    <location>
        <begin position="6"/>
        <end position="27"/>
    </location>
</feature>
<evidence type="ECO:0008006" key="4">
    <source>
        <dbReference type="Google" id="ProtNLM"/>
    </source>
</evidence>
<sequence>MIDLNTLFIITLGFIALSIFALVRLFILDRRLTRLLAGKTAGDFEGLINEFVKTARRLDERTRLIAQEIDQINERLAKALQKIHTVRFNPFRDQGGNQSFVTCLMDENGDGVIISSLYSRDKVSVYAKPLKAGRSEYELSGEEKEAVDKALG</sequence>
<keyword evidence="1" id="KW-0472">Membrane</keyword>
<accession>A0A2H0RGU5</accession>
<reference evidence="2 3" key="1">
    <citation type="submission" date="2017-09" db="EMBL/GenBank/DDBJ databases">
        <title>Depth-based differentiation of microbial function through sediment-hosted aquifers and enrichment of novel symbionts in the deep terrestrial subsurface.</title>
        <authorList>
            <person name="Probst A.J."/>
            <person name="Ladd B."/>
            <person name="Jarett J.K."/>
            <person name="Geller-Mcgrath D.E."/>
            <person name="Sieber C.M."/>
            <person name="Emerson J.B."/>
            <person name="Anantharaman K."/>
            <person name="Thomas B.C."/>
            <person name="Malmstrom R."/>
            <person name="Stieglmeier M."/>
            <person name="Klingl A."/>
            <person name="Woyke T."/>
            <person name="Ryan C.M."/>
            <person name="Banfield J.F."/>
        </authorList>
    </citation>
    <scope>NUCLEOTIDE SEQUENCE [LARGE SCALE GENOMIC DNA]</scope>
    <source>
        <strain evidence="2">CG10_big_fil_rev_8_21_14_0_10_49_38</strain>
    </source>
</reference>
<dbReference type="Pfam" id="PF14584">
    <property type="entry name" value="DUF4446"/>
    <property type="match status" value="1"/>
</dbReference>
<evidence type="ECO:0000256" key="1">
    <source>
        <dbReference type="SAM" id="Phobius"/>
    </source>
</evidence>
<dbReference type="EMBL" id="PCYK01000029">
    <property type="protein sequence ID" value="PIR45781.1"/>
    <property type="molecule type" value="Genomic_DNA"/>
</dbReference>
<name>A0A2H0RGU5_9BACT</name>